<comment type="similarity">
    <text evidence="7">Belongs to the binding-protein-dependent transport system permease family.</text>
</comment>
<reference evidence="10" key="1">
    <citation type="journal article" date="2019" name="Int. J. Syst. Evol. Microbiol.">
        <title>The Global Catalogue of Microorganisms (GCM) 10K type strain sequencing project: providing services to taxonomists for standard genome sequencing and annotation.</title>
        <authorList>
            <consortium name="The Broad Institute Genomics Platform"/>
            <consortium name="The Broad Institute Genome Sequencing Center for Infectious Disease"/>
            <person name="Wu L."/>
            <person name="Ma J."/>
        </authorList>
    </citation>
    <scope>NUCLEOTIDE SEQUENCE [LARGE SCALE GENOMIC DNA]</scope>
    <source>
        <strain evidence="10">CECT 8010</strain>
    </source>
</reference>
<feature type="domain" description="ABC transmembrane type-1" evidence="8">
    <location>
        <begin position="68"/>
        <end position="250"/>
    </location>
</feature>
<dbReference type="PANTHER" id="PTHR30043:SF1">
    <property type="entry name" value="ABC TRANSPORT SYSTEM PERMEASE PROTEIN P69"/>
    <property type="match status" value="1"/>
</dbReference>
<evidence type="ECO:0000259" key="8">
    <source>
        <dbReference type="PROSITE" id="PS50928"/>
    </source>
</evidence>
<feature type="transmembrane region" description="Helical" evidence="7">
    <location>
        <begin position="202"/>
        <end position="220"/>
    </location>
</feature>
<evidence type="ECO:0000256" key="4">
    <source>
        <dbReference type="ARBA" id="ARBA00022692"/>
    </source>
</evidence>
<evidence type="ECO:0000313" key="10">
    <source>
        <dbReference type="Proteomes" id="UP001595906"/>
    </source>
</evidence>
<keyword evidence="2 7" id="KW-0813">Transport</keyword>
<dbReference type="PANTHER" id="PTHR30043">
    <property type="entry name" value="PHOSPHONATES TRANSPORT SYSTEM PERMEASE PROTEIN"/>
    <property type="match status" value="1"/>
</dbReference>
<dbReference type="InterPro" id="IPR000515">
    <property type="entry name" value="MetI-like"/>
</dbReference>
<accession>A0ABV8PX27</accession>
<sequence length="261" mass="29292">MQLKEFKIQRYYKWLLPIISLYILVYFSCKICEVNFNDFWGGFSKSCYFLAKMFPPDWGSFQEMLVPTIDSLLMAILGTFFGTILSLFIAIFAASNISNKWIKAICRGLISIERAIPELFILLILITAFGFGAMPGVIALMLGCVGMMGKFFADAIEDTDPVILESMRSLGADKIQTLYFGIIPQIFPTILSTALFRLEINIRLSIILGAVGAGGIGYELENSFSMLQYNRALSALLIVLVMVFGIEKISNYFRNKLHKDG</sequence>
<comment type="subcellular location">
    <subcellularLocation>
        <location evidence="1 7">Cell membrane</location>
        <topology evidence="1 7">Multi-pass membrane protein</topology>
    </subcellularLocation>
</comment>
<evidence type="ECO:0000256" key="2">
    <source>
        <dbReference type="ARBA" id="ARBA00022448"/>
    </source>
</evidence>
<dbReference type="Proteomes" id="UP001595906">
    <property type="component" value="Unassembled WGS sequence"/>
</dbReference>
<dbReference type="Gene3D" id="1.10.3720.10">
    <property type="entry name" value="MetI-like"/>
    <property type="match status" value="1"/>
</dbReference>
<keyword evidence="3" id="KW-1003">Cell membrane</keyword>
<keyword evidence="10" id="KW-1185">Reference proteome</keyword>
<evidence type="ECO:0000313" key="9">
    <source>
        <dbReference type="EMBL" id="MFC4232527.1"/>
    </source>
</evidence>
<dbReference type="NCBIfam" id="TIGR01097">
    <property type="entry name" value="PhnE"/>
    <property type="match status" value="1"/>
</dbReference>
<evidence type="ECO:0000256" key="1">
    <source>
        <dbReference type="ARBA" id="ARBA00004651"/>
    </source>
</evidence>
<dbReference type="InterPro" id="IPR035906">
    <property type="entry name" value="MetI-like_sf"/>
</dbReference>
<feature type="transmembrane region" description="Helical" evidence="7">
    <location>
        <begin position="12"/>
        <end position="28"/>
    </location>
</feature>
<evidence type="ECO:0000256" key="6">
    <source>
        <dbReference type="ARBA" id="ARBA00023136"/>
    </source>
</evidence>
<organism evidence="9 10">
    <name type="scientific">Parasediminibacterium paludis</name>
    <dbReference type="NCBI Taxonomy" id="908966"/>
    <lineage>
        <taxon>Bacteria</taxon>
        <taxon>Pseudomonadati</taxon>
        <taxon>Bacteroidota</taxon>
        <taxon>Chitinophagia</taxon>
        <taxon>Chitinophagales</taxon>
        <taxon>Chitinophagaceae</taxon>
        <taxon>Parasediminibacterium</taxon>
    </lineage>
</organism>
<name>A0ABV8PX27_9BACT</name>
<feature type="transmembrane region" description="Helical" evidence="7">
    <location>
        <begin position="177"/>
        <end position="195"/>
    </location>
</feature>
<dbReference type="CDD" id="cd06261">
    <property type="entry name" value="TM_PBP2"/>
    <property type="match status" value="1"/>
</dbReference>
<keyword evidence="4 7" id="KW-0812">Transmembrane</keyword>
<feature type="transmembrane region" description="Helical" evidence="7">
    <location>
        <begin position="232"/>
        <end position="249"/>
    </location>
</feature>
<keyword evidence="6 7" id="KW-0472">Membrane</keyword>
<evidence type="ECO:0000256" key="5">
    <source>
        <dbReference type="ARBA" id="ARBA00022989"/>
    </source>
</evidence>
<dbReference type="Pfam" id="PF00528">
    <property type="entry name" value="BPD_transp_1"/>
    <property type="match status" value="1"/>
</dbReference>
<dbReference type="InterPro" id="IPR005769">
    <property type="entry name" value="PhnE/PtxC"/>
</dbReference>
<gene>
    <name evidence="9" type="primary">phnE</name>
    <name evidence="9" type="ORF">ACFOW1_11530</name>
</gene>
<dbReference type="EMBL" id="JBHSDC010000022">
    <property type="protein sequence ID" value="MFC4232527.1"/>
    <property type="molecule type" value="Genomic_DNA"/>
</dbReference>
<feature type="transmembrane region" description="Helical" evidence="7">
    <location>
        <begin position="72"/>
        <end position="98"/>
    </location>
</feature>
<evidence type="ECO:0000256" key="3">
    <source>
        <dbReference type="ARBA" id="ARBA00022475"/>
    </source>
</evidence>
<dbReference type="SUPFAM" id="SSF161098">
    <property type="entry name" value="MetI-like"/>
    <property type="match status" value="1"/>
</dbReference>
<keyword evidence="5 7" id="KW-1133">Transmembrane helix</keyword>
<evidence type="ECO:0000256" key="7">
    <source>
        <dbReference type="RuleBase" id="RU363032"/>
    </source>
</evidence>
<proteinExistence type="inferred from homology"/>
<dbReference type="PROSITE" id="PS50928">
    <property type="entry name" value="ABC_TM1"/>
    <property type="match status" value="1"/>
</dbReference>
<feature type="transmembrane region" description="Helical" evidence="7">
    <location>
        <begin position="119"/>
        <end position="142"/>
    </location>
</feature>
<comment type="caution">
    <text evidence="9">The sequence shown here is derived from an EMBL/GenBank/DDBJ whole genome shotgun (WGS) entry which is preliminary data.</text>
</comment>
<dbReference type="RefSeq" id="WP_379014418.1">
    <property type="nucleotide sequence ID" value="NZ_JBHSDC010000022.1"/>
</dbReference>
<protein>
    <submittedName>
        <fullName evidence="9">Phosphonate ABC transporter, permease protein PhnE</fullName>
    </submittedName>
</protein>